<feature type="transmembrane region" description="Helical" evidence="15">
    <location>
        <begin position="237"/>
        <end position="262"/>
    </location>
</feature>
<feature type="transmembrane region" description="Helical" evidence="15">
    <location>
        <begin position="302"/>
        <end position="323"/>
    </location>
</feature>
<reference evidence="19" key="1">
    <citation type="submission" date="2021-02" db="EMBL/GenBank/DDBJ databases">
        <authorList>
            <person name="Nowell W R."/>
        </authorList>
    </citation>
    <scope>NUCLEOTIDE SEQUENCE</scope>
</reference>
<sequence length="495" mass="57683">MIPVQWSWQTRLFIIFNCFRFALGGYNQRYLLRYLLKERPYNPFERPVLNDTDTLPVRMNLALQQIIHYDAKNEVIVLSGWMVLAWNDCNLKWNPKNFGGIETIRIPSTQIWLPDILLYNSADEKFDSTMKINAVVQHTGDVLYVPPGIFKAICSFNIASFPFDTQQCTLKFGSWTFDDAGINLTAESNQGQLDAFIKNGQWDLEEFSAVISVLKYECCPTLYPFVLYTIRIRRFSLYYFFNIVVPCFLISCMTILGFLLAPDSGEKLTLQITILLSVIMFSLLMFEIMPPSSTAVPIITKYFTCIMIMSTVSVAASVLVISIHFRNAHNHTMPLWIQKYICYYTAWLLLMKHPRYDLTWRGIRQRWNMRKGELNGDDESVAKRCYKCRPTPLVNNLFKFLPSKSLPPHHHSHEPAQTLNAYQTDLIRSELRNIASHLAILSRRVQREEKYNEDSEDWKFVAMVIDRLCLTFFTLSMIVFTGWTLLSVPSMFKRR</sequence>
<dbReference type="GO" id="GO:0022848">
    <property type="term" value="F:acetylcholine-gated monoatomic cation-selective channel activity"/>
    <property type="evidence" value="ECO:0007669"/>
    <property type="project" value="InterPro"/>
</dbReference>
<dbReference type="SUPFAM" id="SSF63712">
    <property type="entry name" value="Nicotinic receptor ligand binding domain-like"/>
    <property type="match status" value="1"/>
</dbReference>
<dbReference type="CDD" id="cd18997">
    <property type="entry name" value="LGIC_ECD_nAChR"/>
    <property type="match status" value="1"/>
</dbReference>
<dbReference type="InterPro" id="IPR018000">
    <property type="entry name" value="Neurotransmitter_ion_chnl_CS"/>
</dbReference>
<dbReference type="SUPFAM" id="SSF90112">
    <property type="entry name" value="Neurotransmitter-gated ion-channel transmembrane pore"/>
    <property type="match status" value="1"/>
</dbReference>
<keyword evidence="20" id="KW-1185">Reference proteome</keyword>
<dbReference type="Gene3D" id="1.20.58.390">
    <property type="entry name" value="Neurotransmitter-gated ion-channel transmembrane domain"/>
    <property type="match status" value="2"/>
</dbReference>
<feature type="transmembrane region" description="Helical" evidence="15">
    <location>
        <begin position="268"/>
        <end position="290"/>
    </location>
</feature>
<dbReference type="Proteomes" id="UP000663828">
    <property type="component" value="Unassembled WGS sequence"/>
</dbReference>
<evidence type="ECO:0000256" key="5">
    <source>
        <dbReference type="ARBA" id="ARBA00022989"/>
    </source>
</evidence>
<dbReference type="InterPro" id="IPR006029">
    <property type="entry name" value="Neurotrans-gated_channel_TM"/>
</dbReference>
<keyword evidence="9" id="KW-1015">Disulfide bond</keyword>
<dbReference type="EMBL" id="CAJNOJ010000193">
    <property type="protein sequence ID" value="CAF1271252.1"/>
    <property type="molecule type" value="Genomic_DNA"/>
</dbReference>
<evidence type="ECO:0000256" key="9">
    <source>
        <dbReference type="ARBA" id="ARBA00023157"/>
    </source>
</evidence>
<dbReference type="Gene3D" id="2.70.170.10">
    <property type="entry name" value="Neurotransmitter-gated ion-channel ligand-binding domain"/>
    <property type="match status" value="1"/>
</dbReference>
<dbReference type="Pfam" id="PF02931">
    <property type="entry name" value="Neur_chan_LBD"/>
    <property type="match status" value="1"/>
</dbReference>
<evidence type="ECO:0000256" key="4">
    <source>
        <dbReference type="ARBA" id="ARBA00022692"/>
    </source>
</evidence>
<evidence type="ECO:0000259" key="17">
    <source>
        <dbReference type="Pfam" id="PF02932"/>
    </source>
</evidence>
<evidence type="ECO:0000256" key="14">
    <source>
        <dbReference type="ARBA" id="ARBA00034099"/>
    </source>
</evidence>
<dbReference type="GO" id="GO:0045211">
    <property type="term" value="C:postsynaptic membrane"/>
    <property type="evidence" value="ECO:0007669"/>
    <property type="project" value="InterPro"/>
</dbReference>
<protein>
    <submittedName>
        <fullName evidence="19">Uncharacterized protein</fullName>
    </submittedName>
</protein>
<evidence type="ECO:0000256" key="6">
    <source>
        <dbReference type="ARBA" id="ARBA00023018"/>
    </source>
</evidence>
<dbReference type="InterPro" id="IPR036734">
    <property type="entry name" value="Neur_chan_lig-bd_sf"/>
</dbReference>
<dbReference type="InterPro" id="IPR036719">
    <property type="entry name" value="Neuro-gated_channel_TM_sf"/>
</dbReference>
<dbReference type="InterPro" id="IPR006202">
    <property type="entry name" value="Neur_chan_lig-bd"/>
</dbReference>
<evidence type="ECO:0000256" key="10">
    <source>
        <dbReference type="ARBA" id="ARBA00023170"/>
    </source>
</evidence>
<keyword evidence="13 15" id="KW-0407">Ion channel</keyword>
<dbReference type="OrthoDB" id="5975154at2759"/>
<dbReference type="AlphaFoldDB" id="A0A815G779"/>
<evidence type="ECO:0000256" key="7">
    <source>
        <dbReference type="ARBA" id="ARBA00023065"/>
    </source>
</evidence>
<keyword evidence="8 15" id="KW-0472">Membrane</keyword>
<dbReference type="FunFam" id="2.70.170.10:FF:000016">
    <property type="entry name" value="Nicotinic acetylcholine receptor subunit"/>
    <property type="match status" value="1"/>
</dbReference>
<keyword evidence="3" id="KW-1003">Cell membrane</keyword>
<dbReference type="NCBIfam" id="TIGR00860">
    <property type="entry name" value="LIC"/>
    <property type="match status" value="1"/>
</dbReference>
<feature type="transmembrane region" description="Helical" evidence="15">
    <location>
        <begin position="335"/>
        <end position="351"/>
    </location>
</feature>
<evidence type="ECO:0000256" key="13">
    <source>
        <dbReference type="ARBA" id="ARBA00023303"/>
    </source>
</evidence>
<dbReference type="EMBL" id="CAJNOR010002748">
    <property type="protein sequence ID" value="CAF1335351.1"/>
    <property type="molecule type" value="Genomic_DNA"/>
</dbReference>
<evidence type="ECO:0000259" key="16">
    <source>
        <dbReference type="Pfam" id="PF02931"/>
    </source>
</evidence>
<dbReference type="Pfam" id="PF02932">
    <property type="entry name" value="Neur_chan_memb"/>
    <property type="match status" value="1"/>
</dbReference>
<dbReference type="FunFam" id="1.20.58.390:FF:000043">
    <property type="entry name" value="AcetylCholine Receptor"/>
    <property type="match status" value="1"/>
</dbReference>
<evidence type="ECO:0000256" key="8">
    <source>
        <dbReference type="ARBA" id="ARBA00023136"/>
    </source>
</evidence>
<dbReference type="PANTHER" id="PTHR18945">
    <property type="entry name" value="NEUROTRANSMITTER GATED ION CHANNEL"/>
    <property type="match status" value="1"/>
</dbReference>
<dbReference type="PRINTS" id="PR00252">
    <property type="entry name" value="NRIONCHANNEL"/>
</dbReference>
<keyword evidence="11" id="KW-0325">Glycoprotein</keyword>
<keyword evidence="10" id="KW-0675">Receptor</keyword>
<evidence type="ECO:0000256" key="3">
    <source>
        <dbReference type="ARBA" id="ARBA00022475"/>
    </source>
</evidence>
<dbReference type="CDD" id="cd19051">
    <property type="entry name" value="LGIC_TM_cation"/>
    <property type="match status" value="1"/>
</dbReference>
<keyword evidence="7 15" id="KW-0406">Ion transport</keyword>
<comment type="subcellular location">
    <subcellularLocation>
        <location evidence="14">Synaptic cell membrane</location>
        <topology evidence="14">Multi-pass membrane protein</topology>
    </subcellularLocation>
</comment>
<dbReference type="PROSITE" id="PS00236">
    <property type="entry name" value="NEUROTR_ION_CHANNEL"/>
    <property type="match status" value="1"/>
</dbReference>
<evidence type="ECO:0000313" key="20">
    <source>
        <dbReference type="Proteomes" id="UP000663828"/>
    </source>
</evidence>
<comment type="caution">
    <text evidence="19">The sequence shown here is derived from an EMBL/GenBank/DDBJ whole genome shotgun (WGS) entry which is preliminary data.</text>
</comment>
<keyword evidence="12" id="KW-1071">Ligand-gated ion channel</keyword>
<comment type="similarity">
    <text evidence="1">Belongs to the ligand-gated ion channel (TC 1.A.9) family. Acetylcholine receptor (TC 1.A.9.1) subfamily.</text>
</comment>
<accession>A0A815G779</accession>
<dbReference type="PRINTS" id="PR00254">
    <property type="entry name" value="NICOTINICR"/>
</dbReference>
<feature type="transmembrane region" description="Helical" evidence="15">
    <location>
        <begin position="468"/>
        <end position="486"/>
    </location>
</feature>
<feature type="domain" description="Neurotransmitter-gated ion-channel ligand-binding" evidence="16">
    <location>
        <begin position="30"/>
        <end position="234"/>
    </location>
</feature>
<keyword evidence="6" id="KW-0770">Synapse</keyword>
<evidence type="ECO:0000256" key="15">
    <source>
        <dbReference type="RuleBase" id="RU000687"/>
    </source>
</evidence>
<dbReference type="InterPro" id="IPR002394">
    <property type="entry name" value="Nicotinic_acetylcholine_rcpt"/>
</dbReference>
<evidence type="ECO:0000256" key="12">
    <source>
        <dbReference type="ARBA" id="ARBA00023286"/>
    </source>
</evidence>
<gene>
    <name evidence="18" type="ORF">EDS130_LOCUS29042</name>
    <name evidence="19" type="ORF">XAT740_LOCUS30658</name>
</gene>
<evidence type="ECO:0000256" key="11">
    <source>
        <dbReference type="ARBA" id="ARBA00023180"/>
    </source>
</evidence>
<dbReference type="InterPro" id="IPR038050">
    <property type="entry name" value="Neuro_actylchol_rec"/>
</dbReference>
<dbReference type="InterPro" id="IPR006201">
    <property type="entry name" value="Neur_channel"/>
</dbReference>
<dbReference type="GO" id="GO:0004888">
    <property type="term" value="F:transmembrane signaling receptor activity"/>
    <property type="evidence" value="ECO:0007669"/>
    <property type="project" value="InterPro"/>
</dbReference>
<dbReference type="Proteomes" id="UP000663852">
    <property type="component" value="Unassembled WGS sequence"/>
</dbReference>
<proteinExistence type="inferred from homology"/>
<keyword evidence="2 15" id="KW-0813">Transport</keyword>
<evidence type="ECO:0000256" key="2">
    <source>
        <dbReference type="ARBA" id="ARBA00022448"/>
    </source>
</evidence>
<keyword evidence="4 15" id="KW-0812">Transmembrane</keyword>
<keyword evidence="5 15" id="KW-1133">Transmembrane helix</keyword>
<evidence type="ECO:0000313" key="18">
    <source>
        <dbReference type="EMBL" id="CAF1271252.1"/>
    </source>
</evidence>
<organism evidence="19 20">
    <name type="scientific">Adineta ricciae</name>
    <name type="common">Rotifer</name>
    <dbReference type="NCBI Taxonomy" id="249248"/>
    <lineage>
        <taxon>Eukaryota</taxon>
        <taxon>Metazoa</taxon>
        <taxon>Spiralia</taxon>
        <taxon>Gnathifera</taxon>
        <taxon>Rotifera</taxon>
        <taxon>Eurotatoria</taxon>
        <taxon>Bdelloidea</taxon>
        <taxon>Adinetida</taxon>
        <taxon>Adinetidae</taxon>
        <taxon>Adineta</taxon>
    </lineage>
</organism>
<evidence type="ECO:0000256" key="1">
    <source>
        <dbReference type="ARBA" id="ARBA00009237"/>
    </source>
</evidence>
<feature type="domain" description="Neurotransmitter-gated ion-channel transmembrane" evidence="17">
    <location>
        <begin position="243"/>
        <end position="483"/>
    </location>
</feature>
<name>A0A815G779_ADIRI</name>
<evidence type="ECO:0000313" key="19">
    <source>
        <dbReference type="EMBL" id="CAF1335351.1"/>
    </source>
</evidence>